<evidence type="ECO:0000256" key="4">
    <source>
        <dbReference type="ARBA" id="ARBA00022452"/>
    </source>
</evidence>
<dbReference type="Gene3D" id="3.10.20.310">
    <property type="entry name" value="membrane protein fhac"/>
    <property type="match status" value="1"/>
</dbReference>
<feature type="region of interest" description="Disordered" evidence="9">
    <location>
        <begin position="1"/>
        <end position="62"/>
    </location>
</feature>
<keyword evidence="8" id="KW-0998">Cell outer membrane</keyword>
<dbReference type="Gene3D" id="2.40.160.50">
    <property type="entry name" value="membrane protein fhac: a member of the omp85/tpsb transporter family"/>
    <property type="match status" value="1"/>
</dbReference>
<dbReference type="GO" id="GO:0009279">
    <property type="term" value="C:cell outer membrane"/>
    <property type="evidence" value="ECO:0007669"/>
    <property type="project" value="UniProtKB-SubCell"/>
</dbReference>
<feature type="compositionally biased region" description="Polar residues" evidence="9">
    <location>
        <begin position="22"/>
        <end position="32"/>
    </location>
</feature>
<dbReference type="InterPro" id="IPR051544">
    <property type="entry name" value="TPS_OM_transporter"/>
</dbReference>
<evidence type="ECO:0000256" key="7">
    <source>
        <dbReference type="ARBA" id="ARBA00023136"/>
    </source>
</evidence>
<comment type="similarity">
    <text evidence="2">Belongs to the TPS (TC 1.B.20) family.</text>
</comment>
<feature type="compositionally biased region" description="Polar residues" evidence="9">
    <location>
        <begin position="1"/>
        <end position="13"/>
    </location>
</feature>
<feature type="domain" description="POTRA" evidence="10">
    <location>
        <begin position="68"/>
        <end position="143"/>
    </location>
</feature>
<dbReference type="InterPro" id="IPR005565">
    <property type="entry name" value="Hemolysn_activator_HlyB_C"/>
</dbReference>
<evidence type="ECO:0000256" key="2">
    <source>
        <dbReference type="ARBA" id="ARBA00009055"/>
    </source>
</evidence>
<dbReference type="PANTHER" id="PTHR34597:SF3">
    <property type="entry name" value="OUTER MEMBRANE TRANSPORTER CDIB"/>
    <property type="match status" value="1"/>
</dbReference>
<comment type="subcellular location">
    <subcellularLocation>
        <location evidence="1">Cell outer membrane</location>
    </subcellularLocation>
</comment>
<comment type="caution">
    <text evidence="11">The sequence shown here is derived from an EMBL/GenBank/DDBJ whole genome shotgun (WGS) entry which is preliminary data.</text>
</comment>
<dbReference type="InterPro" id="IPR034746">
    <property type="entry name" value="POTRA"/>
</dbReference>
<proteinExistence type="inferred from homology"/>
<dbReference type="EMBL" id="JAAHFQ010000108">
    <property type="protein sequence ID" value="NER27515.1"/>
    <property type="molecule type" value="Genomic_DNA"/>
</dbReference>
<evidence type="ECO:0000313" key="11">
    <source>
        <dbReference type="EMBL" id="NER27515.1"/>
    </source>
</evidence>
<gene>
    <name evidence="11" type="ORF">F6J89_07740</name>
</gene>
<dbReference type="InterPro" id="IPR013686">
    <property type="entry name" value="Polypept-transport_assoc_ShlB"/>
</dbReference>
<dbReference type="GO" id="GO:0098046">
    <property type="term" value="C:type V protein secretion system complex"/>
    <property type="evidence" value="ECO:0007669"/>
    <property type="project" value="TreeGrafter"/>
</dbReference>
<reference evidence="11" key="1">
    <citation type="submission" date="2019-11" db="EMBL/GenBank/DDBJ databases">
        <title>Genomic insights into an expanded diversity of filamentous marine cyanobacteria reveals the extraordinary biosynthetic potential of Moorea and Okeania.</title>
        <authorList>
            <person name="Ferreira Leao T."/>
            <person name="Wang M."/>
            <person name="Moss N."/>
            <person name="Da Silva R."/>
            <person name="Sanders J."/>
            <person name="Nurk S."/>
            <person name="Gurevich A."/>
            <person name="Humphrey G."/>
            <person name="Reher R."/>
            <person name="Zhu Q."/>
            <person name="Belda-Ferre P."/>
            <person name="Glukhov E."/>
            <person name="Rex R."/>
            <person name="Dorrestein P.C."/>
            <person name="Knight R."/>
            <person name="Pevzner P."/>
            <person name="Gerwick W.H."/>
            <person name="Gerwick L."/>
        </authorList>
    </citation>
    <scope>NUCLEOTIDE SEQUENCE</scope>
    <source>
        <strain evidence="11">SIO1C4</strain>
    </source>
</reference>
<evidence type="ECO:0000256" key="1">
    <source>
        <dbReference type="ARBA" id="ARBA00004442"/>
    </source>
</evidence>
<dbReference type="Pfam" id="PF03865">
    <property type="entry name" value="ShlB"/>
    <property type="match status" value="1"/>
</dbReference>
<dbReference type="PROSITE" id="PS51779">
    <property type="entry name" value="POTRA"/>
    <property type="match status" value="1"/>
</dbReference>
<dbReference type="AlphaFoldDB" id="A0A6B3N9F2"/>
<keyword evidence="4" id="KW-1134">Transmembrane beta strand</keyword>
<keyword evidence="7" id="KW-0472">Membrane</keyword>
<organism evidence="11">
    <name type="scientific">Symploca sp. SIO1C4</name>
    <dbReference type="NCBI Taxonomy" id="2607765"/>
    <lineage>
        <taxon>Bacteria</taxon>
        <taxon>Bacillati</taxon>
        <taxon>Cyanobacteriota</taxon>
        <taxon>Cyanophyceae</taxon>
        <taxon>Coleofasciculales</taxon>
        <taxon>Coleofasciculaceae</taxon>
        <taxon>Symploca</taxon>
    </lineage>
</organism>
<evidence type="ECO:0000256" key="3">
    <source>
        <dbReference type="ARBA" id="ARBA00022448"/>
    </source>
</evidence>
<name>A0A6B3N9F2_9CYAN</name>
<keyword evidence="3" id="KW-0813">Transport</keyword>
<keyword evidence="5" id="KW-0812">Transmembrane</keyword>
<feature type="compositionally biased region" description="Pro residues" evidence="9">
    <location>
        <begin position="34"/>
        <end position="60"/>
    </location>
</feature>
<keyword evidence="6" id="KW-0653">Protein transport</keyword>
<protein>
    <submittedName>
        <fullName evidence="11">ShlB/FhaC/HecB family hemolysin secretion/activation protein</fullName>
    </submittedName>
</protein>
<sequence length="566" mass="63400">MIDSGSWHSSPFMAQNFPITPGTAQPNPNQDRFPQPPPKLEPLPPGNQPPVQVPPTPEPQTAPDSQAILVEKIEVTGSSIFSQKQLKEITAPFEGDYLTLEQLIEVADAITQLYLEKGFITSRAIVVNQEIKDGIVEIRVIEGRIEEIRIEGAKRLENYVRSRILLGARKPLNTAKLEDQLRLLRIDPLFENIEASLRAGTRTGESIIIVRVTEANPFEGNLSVDNYSTPSIGSERLSSELRYRNLTGNGDEIFASYERSTTGGSNIFETSYRLPLNPKNGTLQLRTVFNRSEVTEEPFRELFEFEGNSELYEFSLRQPLVRTTRQEFALSLGFSFQENQSLVDGVGFGGPGADSEGITRTSIIKFGQDYLRRDLKGAWSARSLFSLGTGWFGASVNPDPDPDGRFLSWLGQLQRVQLLSENNFLIVGADIQLTSNSLLPSQQFLLGGGQSLRGYRQNIRGRDNGVRFSIEDRIILERNVIGDTTLQLAPFFDAGYVWNNPDNPSNDSLRELQSEQFLAGLGLGLIWQVKPQMEIRLDYGIPLVDTDDRGDNIQDDGLYFSVRYRF</sequence>
<dbReference type="GO" id="GO:0008320">
    <property type="term" value="F:protein transmembrane transporter activity"/>
    <property type="evidence" value="ECO:0007669"/>
    <property type="project" value="TreeGrafter"/>
</dbReference>
<dbReference type="GO" id="GO:0046819">
    <property type="term" value="P:protein secretion by the type V secretion system"/>
    <property type="evidence" value="ECO:0007669"/>
    <property type="project" value="TreeGrafter"/>
</dbReference>
<evidence type="ECO:0000256" key="6">
    <source>
        <dbReference type="ARBA" id="ARBA00022927"/>
    </source>
</evidence>
<evidence type="ECO:0000256" key="5">
    <source>
        <dbReference type="ARBA" id="ARBA00022692"/>
    </source>
</evidence>
<evidence type="ECO:0000259" key="10">
    <source>
        <dbReference type="PROSITE" id="PS51779"/>
    </source>
</evidence>
<accession>A0A6B3N9F2</accession>
<dbReference type="Pfam" id="PF08479">
    <property type="entry name" value="POTRA_2"/>
    <property type="match status" value="1"/>
</dbReference>
<dbReference type="PANTHER" id="PTHR34597">
    <property type="entry name" value="SLR1661 PROTEIN"/>
    <property type="match status" value="1"/>
</dbReference>
<evidence type="ECO:0000256" key="9">
    <source>
        <dbReference type="SAM" id="MobiDB-lite"/>
    </source>
</evidence>
<evidence type="ECO:0000256" key="8">
    <source>
        <dbReference type="ARBA" id="ARBA00023237"/>
    </source>
</evidence>